<sequence precursor="true">MSMGRRTIRWLLVALGAAAQVSAQAADDGIEFFEKSIRPILVQHCYECHSQAAAEKGKLQAGLLLDSKQGVLTGGESGPAIVAGKPDKSLLIGALKYESYEMPPKGRLPASVIADFEKWVKMGAPDLREAMSAPAPRRTAFQITAEDWAHWAFQSLHKSPPPKVHDAAWVRDDLDRYVLAKLEQAGRRPSGEADRAALMRRTTFALTGLAPTPEEIAAFIADDRSDGFERVVDRLLKSPEFGVHWGRHWLDGVRYADNIDKSGEYRRWVVRAFNDDLPYDKFLKLQIAGDLIPADETAPADRVHESGASLDGITATGMMSLAVWEQVGRDLAVAEIVDSQIDLVGRQLLGLTLACARCHDHKFDPISTKDYYSLAGVLFSSHIATGKLIADDRLGTDLVEVPLLNAEQAAANRTLDEQIAEAEEKIASLAKKIPQAAKLADLTKTFPDLEAQLAKATTSANKKKLNEQIAKAKAEQEKLTADQKSSGWEVNPPELQEIATIRAEIADLQKQKFKAPSAVSIREGGVPGSNRAKIGDAPIYLRGEYTREGEIVPRRFPTILAGEMQIPLGERTQQSGRRELAEWIASAENPLTARVMVNRVWQQLIGRGLVRSPDNFGKLGERPTHPELLDHLAQRFLASGWSVKQLVREIVLSATFRQASFVSAEEARLDPDNAAISHMNRRRLTYEELRDSLLRLGRTTSEDAPTTTSAAATEMPRRTMYEALDRRKTDVTAAIFDGPDSKAIVPFRAETTTAPQALFLMNNALVVDTAKRLAAQLQKDPQLTTDSQRLDRLWLLTLGRPPETEEMETAFGFIGKHSWEGFVQALLGSNEFAYLD</sequence>
<dbReference type="Proteomes" id="UP000315017">
    <property type="component" value="Chromosome"/>
</dbReference>
<feature type="chain" id="PRO_5022024555" evidence="5">
    <location>
        <begin position="26"/>
        <end position="836"/>
    </location>
</feature>
<dbReference type="Pfam" id="PF07583">
    <property type="entry name" value="PSCyt2"/>
    <property type="match status" value="1"/>
</dbReference>
<dbReference type="OrthoDB" id="127107at2"/>
<keyword evidence="4" id="KW-0175">Coiled coil</keyword>
<keyword evidence="1 3" id="KW-0479">Metal-binding</keyword>
<name>A0A517YAK3_9BACT</name>
<dbReference type="GO" id="GO:0020037">
    <property type="term" value="F:heme binding"/>
    <property type="evidence" value="ECO:0007669"/>
    <property type="project" value="InterPro"/>
</dbReference>
<evidence type="ECO:0000313" key="7">
    <source>
        <dbReference type="EMBL" id="QDU27182.1"/>
    </source>
</evidence>
<dbReference type="EMBL" id="CP036274">
    <property type="protein sequence ID" value="QDU27182.1"/>
    <property type="molecule type" value="Genomic_DNA"/>
</dbReference>
<dbReference type="PANTHER" id="PTHR35889:SF3">
    <property type="entry name" value="F-BOX DOMAIN-CONTAINING PROTEIN"/>
    <property type="match status" value="1"/>
</dbReference>
<accession>A0A517YAK3</accession>
<dbReference type="GO" id="GO:0046872">
    <property type="term" value="F:metal ion binding"/>
    <property type="evidence" value="ECO:0007669"/>
    <property type="project" value="UniProtKB-KW"/>
</dbReference>
<evidence type="ECO:0000256" key="4">
    <source>
        <dbReference type="SAM" id="Coils"/>
    </source>
</evidence>
<organism evidence="7 8">
    <name type="scientific">Anatilimnocola aggregata</name>
    <dbReference type="NCBI Taxonomy" id="2528021"/>
    <lineage>
        <taxon>Bacteria</taxon>
        <taxon>Pseudomonadati</taxon>
        <taxon>Planctomycetota</taxon>
        <taxon>Planctomycetia</taxon>
        <taxon>Pirellulales</taxon>
        <taxon>Pirellulaceae</taxon>
        <taxon>Anatilimnocola</taxon>
    </lineage>
</organism>
<evidence type="ECO:0000256" key="2">
    <source>
        <dbReference type="ARBA" id="ARBA00023004"/>
    </source>
</evidence>
<reference evidence="7 8" key="1">
    <citation type="submission" date="2019-02" db="EMBL/GenBank/DDBJ databases">
        <title>Deep-cultivation of Planctomycetes and their phenomic and genomic characterization uncovers novel biology.</title>
        <authorList>
            <person name="Wiegand S."/>
            <person name="Jogler M."/>
            <person name="Boedeker C."/>
            <person name="Pinto D."/>
            <person name="Vollmers J."/>
            <person name="Rivas-Marin E."/>
            <person name="Kohn T."/>
            <person name="Peeters S.H."/>
            <person name="Heuer A."/>
            <person name="Rast P."/>
            <person name="Oberbeckmann S."/>
            <person name="Bunk B."/>
            <person name="Jeske O."/>
            <person name="Meyerdierks A."/>
            <person name="Storesund J.E."/>
            <person name="Kallscheuer N."/>
            <person name="Luecker S."/>
            <person name="Lage O.M."/>
            <person name="Pohl T."/>
            <person name="Merkel B.J."/>
            <person name="Hornburger P."/>
            <person name="Mueller R.-W."/>
            <person name="Bruemmer F."/>
            <person name="Labrenz M."/>
            <person name="Spormann A.M."/>
            <person name="Op den Camp H."/>
            <person name="Overmann J."/>
            <person name="Amann R."/>
            <person name="Jetten M.S.M."/>
            <person name="Mascher T."/>
            <person name="Medema M.H."/>
            <person name="Devos D.P."/>
            <person name="Kaster A.-K."/>
            <person name="Ovreas L."/>
            <person name="Rohde M."/>
            <person name="Galperin M.Y."/>
            <person name="Jogler C."/>
        </authorList>
    </citation>
    <scope>NUCLEOTIDE SEQUENCE [LARGE SCALE GENOMIC DNA]</scope>
    <source>
        <strain evidence="7 8">ETA_A8</strain>
    </source>
</reference>
<dbReference type="Pfam" id="PF07587">
    <property type="entry name" value="PSD1"/>
    <property type="match status" value="1"/>
</dbReference>
<keyword evidence="2 3" id="KW-0408">Iron</keyword>
<gene>
    <name evidence="7" type="ORF">ETAA8_22670</name>
</gene>
<dbReference type="GO" id="GO:0009055">
    <property type="term" value="F:electron transfer activity"/>
    <property type="evidence" value="ECO:0007669"/>
    <property type="project" value="InterPro"/>
</dbReference>
<dbReference type="InterPro" id="IPR009056">
    <property type="entry name" value="Cyt_c-like_dom"/>
</dbReference>
<keyword evidence="8" id="KW-1185">Reference proteome</keyword>
<evidence type="ECO:0000259" key="6">
    <source>
        <dbReference type="PROSITE" id="PS51007"/>
    </source>
</evidence>
<feature type="domain" description="Cytochrome c" evidence="6">
    <location>
        <begin position="24"/>
        <end position="124"/>
    </location>
</feature>
<feature type="coiled-coil region" evidence="4">
    <location>
        <begin position="405"/>
        <end position="482"/>
    </location>
</feature>
<dbReference type="InterPro" id="IPR022655">
    <property type="entry name" value="DUF1553"/>
</dbReference>
<dbReference type="InterPro" id="IPR011444">
    <property type="entry name" value="DUF1549"/>
</dbReference>
<dbReference type="PROSITE" id="PS51007">
    <property type="entry name" value="CYTC"/>
    <property type="match status" value="1"/>
</dbReference>
<evidence type="ECO:0000256" key="3">
    <source>
        <dbReference type="PROSITE-ProRule" id="PRU00433"/>
    </source>
</evidence>
<feature type="signal peptide" evidence="5">
    <location>
        <begin position="1"/>
        <end position="25"/>
    </location>
</feature>
<dbReference type="PANTHER" id="PTHR35889">
    <property type="entry name" value="CYCLOINULO-OLIGOSACCHARIDE FRUCTANOTRANSFERASE-RELATED"/>
    <property type="match status" value="1"/>
</dbReference>
<keyword evidence="5" id="KW-0732">Signal</keyword>
<evidence type="ECO:0000256" key="1">
    <source>
        <dbReference type="ARBA" id="ARBA00022723"/>
    </source>
</evidence>
<protein>
    <submittedName>
        <fullName evidence="7">Planctomycete cytochrome C</fullName>
    </submittedName>
</protein>
<dbReference type="AlphaFoldDB" id="A0A517YAK3"/>
<evidence type="ECO:0000256" key="5">
    <source>
        <dbReference type="SAM" id="SignalP"/>
    </source>
</evidence>
<dbReference type="InterPro" id="IPR011429">
    <property type="entry name" value="Cyt_c_Planctomycete-type"/>
</dbReference>
<evidence type="ECO:0000313" key="8">
    <source>
        <dbReference type="Proteomes" id="UP000315017"/>
    </source>
</evidence>
<dbReference type="KEGG" id="aagg:ETAA8_22670"/>
<proteinExistence type="predicted"/>
<dbReference type="Pfam" id="PF07635">
    <property type="entry name" value="PSCyt1"/>
    <property type="match status" value="1"/>
</dbReference>
<keyword evidence="3" id="KW-0349">Heme</keyword>